<dbReference type="AlphaFoldDB" id="A0A8J7HXR3"/>
<dbReference type="Proteomes" id="UP000632766">
    <property type="component" value="Unassembled WGS sequence"/>
</dbReference>
<keyword evidence="3" id="KW-1185">Reference proteome</keyword>
<dbReference type="EMBL" id="JAECZC010000063">
    <property type="protein sequence ID" value="MBH8565563.1"/>
    <property type="molecule type" value="Genomic_DNA"/>
</dbReference>
<dbReference type="RefSeq" id="WP_198127355.1">
    <property type="nucleotide sequence ID" value="NZ_JAECZC010000063.1"/>
</dbReference>
<keyword evidence="1" id="KW-1133">Transmembrane helix</keyword>
<evidence type="ECO:0000313" key="2">
    <source>
        <dbReference type="EMBL" id="MBH8565563.1"/>
    </source>
</evidence>
<organism evidence="2 3">
    <name type="scientific">Amazonocrinis nigriterrae CENA67</name>
    <dbReference type="NCBI Taxonomy" id="2794033"/>
    <lineage>
        <taxon>Bacteria</taxon>
        <taxon>Bacillati</taxon>
        <taxon>Cyanobacteriota</taxon>
        <taxon>Cyanophyceae</taxon>
        <taxon>Nostocales</taxon>
        <taxon>Nostocaceae</taxon>
        <taxon>Amazonocrinis</taxon>
        <taxon>Amazonocrinis nigriterrae</taxon>
    </lineage>
</organism>
<sequence length="266" mass="30345">MTVKVYIWNGKFTNHQRIRDAIWNPKADVGHAAMIIIDDNHLQDTIYISHRPGDDSLDTINNYKRGIPINKLKKIDFQEDCNLAKSQPNITLEISGLNEYRMRQLYNLYKLTIDDFKTKELYEEHQIKNKLIIADYHIQWSNCCTVVAYFIKEGLKCPYQSYCSFCSPLENISSERKIQHSLARLLPVAGAGLVGASFGPVAFILAVVAGRLVVAAVDTQLELHTADAVGGRDSGIEKFRDFWSIENLISFLKKIKDCRVYQCPNK</sequence>
<evidence type="ECO:0000256" key="1">
    <source>
        <dbReference type="SAM" id="Phobius"/>
    </source>
</evidence>
<keyword evidence="1" id="KW-0472">Membrane</keyword>
<feature type="transmembrane region" description="Helical" evidence="1">
    <location>
        <begin position="185"/>
        <end position="209"/>
    </location>
</feature>
<proteinExistence type="predicted"/>
<name>A0A8J7HXR3_9NOST</name>
<evidence type="ECO:0000313" key="3">
    <source>
        <dbReference type="Proteomes" id="UP000632766"/>
    </source>
</evidence>
<protein>
    <submittedName>
        <fullName evidence="2">Uncharacterized protein</fullName>
    </submittedName>
</protein>
<keyword evidence="1" id="KW-0812">Transmembrane</keyword>
<accession>A0A8J7HXR3</accession>
<comment type="caution">
    <text evidence="2">The sequence shown here is derived from an EMBL/GenBank/DDBJ whole genome shotgun (WGS) entry which is preliminary data.</text>
</comment>
<reference evidence="2 3" key="1">
    <citation type="journal article" date="2021" name="Int. J. Syst. Evol. Microbiol.">
        <title>Amazonocrinis nigriterrae gen. nov., sp. nov., Atlanticothrix silvestris gen. nov., sp. nov. and Dendronalium phyllosphericum gen. nov., sp. nov., nostocacean cyanobacteria from Brazilian environments.</title>
        <authorList>
            <person name="Alvarenga D.O."/>
            <person name="Andreote A.P.D."/>
            <person name="Branco L.H.Z."/>
            <person name="Delbaje E."/>
            <person name="Cruz R.B."/>
            <person name="Varani A.M."/>
            <person name="Fiore M.F."/>
        </authorList>
    </citation>
    <scope>NUCLEOTIDE SEQUENCE [LARGE SCALE GENOMIC DNA]</scope>
    <source>
        <strain evidence="2 3">CENA67</strain>
    </source>
</reference>
<gene>
    <name evidence="2" type="ORF">I8748_25890</name>
</gene>